<dbReference type="EMBL" id="RYZH01000102">
    <property type="protein sequence ID" value="RUL81257.1"/>
    <property type="molecule type" value="Genomic_DNA"/>
</dbReference>
<proteinExistence type="predicted"/>
<keyword evidence="3" id="KW-0238">DNA-binding</keyword>
<gene>
    <name evidence="6" type="ORF">TsocGM_25360</name>
</gene>
<protein>
    <submittedName>
        <fullName evidence="6">MerR family transcriptional regulator</fullName>
    </submittedName>
</protein>
<dbReference type="GO" id="GO:0003700">
    <property type="term" value="F:DNA-binding transcription factor activity"/>
    <property type="evidence" value="ECO:0007669"/>
    <property type="project" value="InterPro"/>
</dbReference>
<evidence type="ECO:0000256" key="2">
    <source>
        <dbReference type="ARBA" id="ARBA00023015"/>
    </source>
</evidence>
<feature type="domain" description="HTH merR-type" evidence="5">
    <location>
        <begin position="6"/>
        <end position="73"/>
    </location>
</feature>
<dbReference type="Pfam" id="PF13411">
    <property type="entry name" value="MerR_1"/>
    <property type="match status" value="1"/>
</dbReference>
<evidence type="ECO:0000256" key="3">
    <source>
        <dbReference type="ARBA" id="ARBA00023125"/>
    </source>
</evidence>
<dbReference type="SUPFAM" id="SSF46955">
    <property type="entry name" value="Putative DNA-binding domain"/>
    <property type="match status" value="1"/>
</dbReference>
<dbReference type="GO" id="GO:0003677">
    <property type="term" value="F:DNA binding"/>
    <property type="evidence" value="ECO:0007669"/>
    <property type="project" value="UniProtKB-KW"/>
</dbReference>
<reference evidence="6 7" key="1">
    <citation type="submission" date="2018-12" db="EMBL/GenBank/DDBJ databases">
        <authorList>
            <person name="Toschakov S.V."/>
        </authorList>
    </citation>
    <scope>NUCLEOTIDE SEQUENCE [LARGE SCALE GENOMIC DNA]</scope>
    <source>
        <strain evidence="6 7">GM2012</strain>
    </source>
</reference>
<dbReference type="SMART" id="SM00422">
    <property type="entry name" value="HTH_MERR"/>
    <property type="match status" value="1"/>
</dbReference>
<evidence type="ECO:0000313" key="7">
    <source>
        <dbReference type="Proteomes" id="UP000280296"/>
    </source>
</evidence>
<evidence type="ECO:0000256" key="4">
    <source>
        <dbReference type="ARBA" id="ARBA00023163"/>
    </source>
</evidence>
<evidence type="ECO:0000259" key="5">
    <source>
        <dbReference type="PROSITE" id="PS50937"/>
    </source>
</evidence>
<sequence length="150" mass="16724">MGALRTISQLAKTAGVPTSTIRYYERAGLLRPTSRSGGNYRLYDDDALDRLRFIRAAQAIGFTLDDVVTLLEQDLDTPASCAEVRDLIERRLVDVGQRMDDLRLVKQVLTSALVKCRETDLAGPCQVLDHLRHDSERPAAPRSSRSKKSP</sequence>
<dbReference type="PANTHER" id="PTHR30204:SF69">
    <property type="entry name" value="MERR-FAMILY TRANSCRIPTIONAL REGULATOR"/>
    <property type="match status" value="1"/>
</dbReference>
<dbReference type="OrthoDB" id="9791488at2"/>
<evidence type="ECO:0000256" key="1">
    <source>
        <dbReference type="ARBA" id="ARBA00022491"/>
    </source>
</evidence>
<dbReference type="AlphaFoldDB" id="A0A432MCM4"/>
<evidence type="ECO:0000313" key="6">
    <source>
        <dbReference type="EMBL" id="RUL81257.1"/>
    </source>
</evidence>
<reference evidence="6 7" key="2">
    <citation type="submission" date="2019-01" db="EMBL/GenBank/DDBJ databases">
        <title>Tautonia sociabilis, a novel thermotolerant planctomycete of Isosphaeraceae family, isolated from a 4000 m deep subterranean habitat.</title>
        <authorList>
            <person name="Kovaleva O.L."/>
            <person name="Elcheninov A.G."/>
            <person name="Van Heerden E."/>
            <person name="Toshchakov S.V."/>
            <person name="Novikov A."/>
            <person name="Bonch-Osmolovskaya E.A."/>
            <person name="Kublanov I.V."/>
        </authorList>
    </citation>
    <scope>NUCLEOTIDE SEQUENCE [LARGE SCALE GENOMIC DNA]</scope>
    <source>
        <strain evidence="6 7">GM2012</strain>
    </source>
</reference>
<accession>A0A432MCM4</accession>
<dbReference type="InterPro" id="IPR000551">
    <property type="entry name" value="MerR-type_HTH_dom"/>
</dbReference>
<dbReference type="PROSITE" id="PS50937">
    <property type="entry name" value="HTH_MERR_2"/>
    <property type="match status" value="1"/>
</dbReference>
<dbReference type="InterPro" id="IPR047057">
    <property type="entry name" value="MerR_fam"/>
</dbReference>
<name>A0A432MCM4_9BACT</name>
<keyword evidence="1" id="KW-0678">Repressor</keyword>
<dbReference type="PRINTS" id="PR00040">
    <property type="entry name" value="HTHMERR"/>
</dbReference>
<dbReference type="PANTHER" id="PTHR30204">
    <property type="entry name" value="REDOX-CYCLING DRUG-SENSING TRANSCRIPTIONAL ACTIVATOR SOXR"/>
    <property type="match status" value="1"/>
</dbReference>
<keyword evidence="7" id="KW-1185">Reference proteome</keyword>
<keyword evidence="2" id="KW-0805">Transcription regulation</keyword>
<comment type="caution">
    <text evidence="6">The sequence shown here is derived from an EMBL/GenBank/DDBJ whole genome shotgun (WGS) entry which is preliminary data.</text>
</comment>
<dbReference type="Gene3D" id="1.10.1660.10">
    <property type="match status" value="1"/>
</dbReference>
<organism evidence="6 7">
    <name type="scientific">Tautonia sociabilis</name>
    <dbReference type="NCBI Taxonomy" id="2080755"/>
    <lineage>
        <taxon>Bacteria</taxon>
        <taxon>Pseudomonadati</taxon>
        <taxon>Planctomycetota</taxon>
        <taxon>Planctomycetia</taxon>
        <taxon>Isosphaerales</taxon>
        <taxon>Isosphaeraceae</taxon>
        <taxon>Tautonia</taxon>
    </lineage>
</organism>
<dbReference type="Proteomes" id="UP000280296">
    <property type="component" value="Unassembled WGS sequence"/>
</dbReference>
<keyword evidence="4" id="KW-0804">Transcription</keyword>
<dbReference type="InterPro" id="IPR009061">
    <property type="entry name" value="DNA-bd_dom_put_sf"/>
</dbReference>
<dbReference type="RefSeq" id="WP_126728255.1">
    <property type="nucleotide sequence ID" value="NZ_RYZH01000102.1"/>
</dbReference>